<dbReference type="AlphaFoldDB" id="A0A8I1X6H7"/>
<sequence length="329" mass="38549">MAQIFIFTAGDVSARSHLNDSIKSPVNFSKLEENLDKTFINELLHSVDKDNIFCWGSMPGKNNIRNWGLMKEDDYVICVYSSHYKFISRCTGKIHSHELAKDIWGSVNGKTWEYIYFLSRPLSIDIHLNKIDMGESPIKRFGGFSRISDNRIRDIKDKFLSIDNFILQTFNFNFQKSERRIDLDIFRKNINEQDFFNVKDIQDSRNKILLSICRRQGQGKFRKELLNAYEKKCAITNSSIPETLEAAHIIPYKGSSTNHIQNGILLRADIHTLFDLDLLRIDENYLIHIDKSIEDIEYRKFDGKYLRLPCDEEFIPSKDALKKRFENKI</sequence>
<dbReference type="EMBL" id="JAAORC010000002">
    <property type="protein sequence ID" value="MBO8223110.1"/>
    <property type="molecule type" value="Genomic_DNA"/>
</dbReference>
<accession>A0A8I1X6H7</accession>
<protein>
    <recommendedName>
        <fullName evidence="1">HNH nuclease domain-containing protein</fullName>
    </recommendedName>
</protein>
<dbReference type="RefSeq" id="WP_209044441.1">
    <property type="nucleotide sequence ID" value="NZ_JAAORC010000002.1"/>
</dbReference>
<proteinExistence type="predicted"/>
<evidence type="ECO:0000313" key="2">
    <source>
        <dbReference type="EMBL" id="MBO8223110.1"/>
    </source>
</evidence>
<organism evidence="2 3">
    <name type="scientific">Prochlorococcus marinus str. XMU1401</name>
    <dbReference type="NCBI Taxonomy" id="2052594"/>
    <lineage>
        <taxon>Bacteria</taxon>
        <taxon>Bacillati</taxon>
        <taxon>Cyanobacteriota</taxon>
        <taxon>Cyanophyceae</taxon>
        <taxon>Synechococcales</taxon>
        <taxon>Prochlorococcaceae</taxon>
        <taxon>Prochlorococcus</taxon>
    </lineage>
</organism>
<dbReference type="InterPro" id="IPR003615">
    <property type="entry name" value="HNH_nuc"/>
</dbReference>
<dbReference type="Proteomes" id="UP000666562">
    <property type="component" value="Unassembled WGS sequence"/>
</dbReference>
<comment type="caution">
    <text evidence="2">The sequence shown here is derived from an EMBL/GenBank/DDBJ whole genome shotgun (WGS) entry which is preliminary data.</text>
</comment>
<reference evidence="2" key="1">
    <citation type="submission" date="2020-03" db="EMBL/GenBank/DDBJ databases">
        <title>Genome differentiation and subclade ecological adaptation of Prochlorococcus HLII clade in the global ocean.</title>
        <authorList>
            <person name="Yan W."/>
            <person name="Fen X."/>
            <person name="Zhang W."/>
        </authorList>
    </citation>
    <scope>NUCLEOTIDE SEQUENCE</scope>
    <source>
        <strain evidence="2">XMU1401</strain>
    </source>
</reference>
<feature type="domain" description="HNH nuclease" evidence="1">
    <location>
        <begin position="233"/>
        <end position="279"/>
    </location>
</feature>
<name>A0A8I1X6H7_PROMR</name>
<evidence type="ECO:0000259" key="1">
    <source>
        <dbReference type="Pfam" id="PF13391"/>
    </source>
</evidence>
<evidence type="ECO:0000313" key="3">
    <source>
        <dbReference type="Proteomes" id="UP000666562"/>
    </source>
</evidence>
<dbReference type="Pfam" id="PF13391">
    <property type="entry name" value="HNH_2"/>
    <property type="match status" value="1"/>
</dbReference>
<gene>
    <name evidence="2" type="ORF">HA142_06245</name>
</gene>